<gene>
    <name evidence="2" type="ORF">HNR42_003335</name>
</gene>
<sequence>MRTSRWISLFAVLACGSMASAAEFTIDATKGPNDLDQLARNASNDPAAANKAQVTQTVSLKLPYATGLHLDTTNLAFDISKLKEQDNTWVCVTGPSDEDVVTSLGPDFWNQKNTLPLGTSYTADAQNWPKIKVMGTGKVTEYPAGQLAGGELVPGSKGHFVCYRSFILQKFSNYGNFKLEVTRDGVTPSSTPGNPGGNQGIQNLYIQDNPCYSFGQQTGLYKLDPGATVNLIPKSLGKGTTGALAAKNPKNCGIKSWLDDLVVVAVKIDGELAGVNSTKLTYTLTSATTAF</sequence>
<reference evidence="2 3" key="1">
    <citation type="submission" date="2020-08" db="EMBL/GenBank/DDBJ databases">
        <title>Genomic Encyclopedia of Type Strains, Phase IV (KMG-IV): sequencing the most valuable type-strain genomes for metagenomic binning, comparative biology and taxonomic classification.</title>
        <authorList>
            <person name="Goeker M."/>
        </authorList>
    </citation>
    <scope>NUCLEOTIDE SEQUENCE [LARGE SCALE GENOMIC DNA]</scope>
    <source>
        <strain evidence="2 3">DSM 21458</strain>
    </source>
</reference>
<name>A0A841I7U1_9DEIO</name>
<evidence type="ECO:0000256" key="1">
    <source>
        <dbReference type="SAM" id="SignalP"/>
    </source>
</evidence>
<feature type="chain" id="PRO_5032987493" evidence="1">
    <location>
        <begin position="22"/>
        <end position="291"/>
    </location>
</feature>
<dbReference type="AlphaFoldDB" id="A0A841I7U1"/>
<dbReference type="RefSeq" id="WP_183988612.1">
    <property type="nucleotide sequence ID" value="NZ_JACHHG010000016.1"/>
</dbReference>
<proteinExistence type="predicted"/>
<keyword evidence="3" id="KW-1185">Reference proteome</keyword>
<comment type="caution">
    <text evidence="2">The sequence shown here is derived from an EMBL/GenBank/DDBJ whole genome shotgun (WGS) entry which is preliminary data.</text>
</comment>
<dbReference type="Proteomes" id="UP000569951">
    <property type="component" value="Unassembled WGS sequence"/>
</dbReference>
<evidence type="ECO:0000313" key="3">
    <source>
        <dbReference type="Proteomes" id="UP000569951"/>
    </source>
</evidence>
<keyword evidence="1" id="KW-0732">Signal</keyword>
<accession>A0A841I7U1</accession>
<evidence type="ECO:0000313" key="2">
    <source>
        <dbReference type="EMBL" id="MBB6099875.1"/>
    </source>
</evidence>
<dbReference type="EMBL" id="JACHHG010000016">
    <property type="protein sequence ID" value="MBB6099875.1"/>
    <property type="molecule type" value="Genomic_DNA"/>
</dbReference>
<organism evidence="2 3">
    <name type="scientific">Deinobacterium chartae</name>
    <dbReference type="NCBI Taxonomy" id="521158"/>
    <lineage>
        <taxon>Bacteria</taxon>
        <taxon>Thermotogati</taxon>
        <taxon>Deinococcota</taxon>
        <taxon>Deinococci</taxon>
        <taxon>Deinococcales</taxon>
        <taxon>Deinococcaceae</taxon>
        <taxon>Deinobacterium</taxon>
    </lineage>
</organism>
<protein>
    <submittedName>
        <fullName evidence="2">Uncharacterized protein</fullName>
    </submittedName>
</protein>
<feature type="signal peptide" evidence="1">
    <location>
        <begin position="1"/>
        <end position="21"/>
    </location>
</feature>